<evidence type="ECO:0000313" key="2">
    <source>
        <dbReference type="Proteomes" id="UP000713222"/>
    </source>
</evidence>
<sequence length="82" mass="9502">MELLILIPLAWWWCNFEPLQATIDRIYMSLKPSTWAIPLLDALSCSKCMAFWLTLIWHQDFILACQAALGAYILELCLNKLT</sequence>
<dbReference type="EMBL" id="RGET01000085">
    <property type="protein sequence ID" value="NBN88302.1"/>
    <property type="molecule type" value="Genomic_DNA"/>
</dbReference>
<proteinExistence type="predicted"/>
<evidence type="ECO:0000313" key="1">
    <source>
        <dbReference type="EMBL" id="NBN88302.1"/>
    </source>
</evidence>
<comment type="caution">
    <text evidence="1">The sequence shown here is derived from an EMBL/GenBank/DDBJ whole genome shotgun (WGS) entry which is preliminary data.</text>
</comment>
<dbReference type="AlphaFoldDB" id="A0A964UYV7"/>
<gene>
    <name evidence="1" type="ORF">EBV32_04350</name>
</gene>
<reference evidence="1" key="1">
    <citation type="submission" date="2018-10" db="EMBL/GenBank/DDBJ databases">
        <title>Iterative Subtractive Binning of Freshwater Chronoseries Metagenomes Recovers Nearly Complete Genomes from over Four Hundred Novel Species.</title>
        <authorList>
            <person name="Rodriguez-R L.M."/>
            <person name="Tsementzi D."/>
            <person name="Luo C."/>
            <person name="Konstantinidis K.T."/>
        </authorList>
    </citation>
    <scope>NUCLEOTIDE SEQUENCE</scope>
    <source>
        <strain evidence="1">WB7_6_001</strain>
    </source>
</reference>
<accession>A0A964UYV7</accession>
<protein>
    <submittedName>
        <fullName evidence="1">Uncharacterized protein</fullName>
    </submittedName>
</protein>
<dbReference type="Proteomes" id="UP000713222">
    <property type="component" value="Unassembled WGS sequence"/>
</dbReference>
<organism evidence="1 2">
    <name type="scientific">Candidatus Fonsibacter lacus</name>
    <dbReference type="NCBI Taxonomy" id="2576439"/>
    <lineage>
        <taxon>Bacteria</taxon>
        <taxon>Pseudomonadati</taxon>
        <taxon>Pseudomonadota</taxon>
        <taxon>Alphaproteobacteria</taxon>
        <taxon>Candidatus Pelagibacterales</taxon>
        <taxon>Candidatus Pelagibacterales incertae sedis</taxon>
        <taxon>Candidatus Fonsibacter</taxon>
    </lineage>
</organism>
<name>A0A964UYV7_9PROT</name>